<protein>
    <submittedName>
        <fullName evidence="2">Acetyltransferase (GNAT) family protein</fullName>
    </submittedName>
</protein>
<keyword evidence="2" id="KW-0808">Transferase</keyword>
<dbReference type="InterPro" id="IPR016181">
    <property type="entry name" value="Acyl_CoA_acyltransferase"/>
</dbReference>
<proteinExistence type="predicted"/>
<dbReference type="OrthoDB" id="95248at2"/>
<evidence type="ECO:0000313" key="3">
    <source>
        <dbReference type="Proteomes" id="UP000194154"/>
    </source>
</evidence>
<dbReference type="Pfam" id="PF00583">
    <property type="entry name" value="Acetyltransf_1"/>
    <property type="match status" value="1"/>
</dbReference>
<organism evidence="2 3">
    <name type="scientific">Macrococcoides canis</name>
    <dbReference type="NCBI Taxonomy" id="1855823"/>
    <lineage>
        <taxon>Bacteria</taxon>
        <taxon>Bacillati</taxon>
        <taxon>Bacillota</taxon>
        <taxon>Bacilli</taxon>
        <taxon>Bacillales</taxon>
        <taxon>Staphylococcaceae</taxon>
        <taxon>Macrococcoides</taxon>
    </lineage>
</organism>
<dbReference type="Gene3D" id="3.40.630.30">
    <property type="match status" value="1"/>
</dbReference>
<reference evidence="2 3" key="1">
    <citation type="journal article" date="2017" name="Int. J. Syst. Evol. Microbiol.">
        <title>Macrococcus canis sp. nov., a skin bacterium associated with infections in dogs.</title>
        <authorList>
            <person name="Gobeli Brawand S."/>
            <person name="Cotting K."/>
            <person name="Gomez-Sanz E."/>
            <person name="Collaud A."/>
            <person name="Thomann A."/>
            <person name="Brodard I."/>
            <person name="Rodriguez-Campos S."/>
            <person name="Strauss C."/>
            <person name="Perreten V."/>
        </authorList>
    </citation>
    <scope>NUCLEOTIDE SEQUENCE [LARGE SCALE GENOMIC DNA]</scope>
    <source>
        <strain evidence="2 3">KM45013</strain>
    </source>
</reference>
<gene>
    <name evidence="2" type="ORF">MCCS_11950</name>
</gene>
<feature type="domain" description="N-acetyltransferase" evidence="1">
    <location>
        <begin position="3"/>
        <end position="156"/>
    </location>
</feature>
<dbReference type="AlphaFoldDB" id="A0A1W7AB79"/>
<dbReference type="RefSeq" id="WP_086042485.1">
    <property type="nucleotide sequence ID" value="NZ_CBCRZA010000005.1"/>
</dbReference>
<dbReference type="SUPFAM" id="SSF55729">
    <property type="entry name" value="Acyl-CoA N-acyltransferases (Nat)"/>
    <property type="match status" value="1"/>
</dbReference>
<keyword evidence="3" id="KW-1185">Reference proteome</keyword>
<dbReference type="KEGG" id="mcak:MCCS_11950"/>
<dbReference type="EMBL" id="CP021059">
    <property type="protein sequence ID" value="ARQ06841.1"/>
    <property type="molecule type" value="Genomic_DNA"/>
</dbReference>
<evidence type="ECO:0000259" key="1">
    <source>
        <dbReference type="PROSITE" id="PS51186"/>
    </source>
</evidence>
<dbReference type="GeneID" id="35295324"/>
<evidence type="ECO:0000313" key="2">
    <source>
        <dbReference type="EMBL" id="ARQ06841.1"/>
    </source>
</evidence>
<dbReference type="Proteomes" id="UP000194154">
    <property type="component" value="Chromosome"/>
</dbReference>
<dbReference type="STRING" id="1855823.MCCS_11950"/>
<dbReference type="PROSITE" id="PS51186">
    <property type="entry name" value="GNAT"/>
    <property type="match status" value="1"/>
</dbReference>
<dbReference type="InterPro" id="IPR000182">
    <property type="entry name" value="GNAT_dom"/>
</dbReference>
<dbReference type="GO" id="GO:0016747">
    <property type="term" value="F:acyltransferase activity, transferring groups other than amino-acyl groups"/>
    <property type="evidence" value="ECO:0007669"/>
    <property type="project" value="InterPro"/>
</dbReference>
<sequence>MRVRLREFNNIDDLKYGAKWYQNPRVLLGSEGKHIKCYDIETVKRMYKNLRVIGDVYIIEYFFDEVWIAVGDITLSQNILPIVIGDDRFVGQGIGKRALKLLIEIARFKQYEKLIVSKVFAYNINSQKLYESLGFIKKEQYTDTHGVLCFSYELIL</sequence>
<name>A0A1W7AB79_9STAP</name>
<accession>A0A1W7AB79</accession>